<dbReference type="Pfam" id="PF10294">
    <property type="entry name" value="Methyltransf_16"/>
    <property type="match status" value="1"/>
</dbReference>
<dbReference type="GO" id="GO:0032259">
    <property type="term" value="P:methylation"/>
    <property type="evidence" value="ECO:0007669"/>
    <property type="project" value="UniProtKB-KW"/>
</dbReference>
<protein>
    <submittedName>
        <fullName evidence="3">Uncharacterized protein</fullName>
    </submittedName>
</protein>
<dbReference type="InterPro" id="IPR029063">
    <property type="entry name" value="SAM-dependent_MTases_sf"/>
</dbReference>
<accession>A0A8D2J6N9</accession>
<reference evidence="3" key="1">
    <citation type="submission" date="2025-08" db="UniProtKB">
        <authorList>
            <consortium name="Ensembl"/>
        </authorList>
    </citation>
    <scope>IDENTIFICATION</scope>
</reference>
<dbReference type="GO" id="GO:0008168">
    <property type="term" value="F:methyltransferase activity"/>
    <property type="evidence" value="ECO:0007669"/>
    <property type="project" value="UniProtKB-KW"/>
</dbReference>
<keyword evidence="4" id="KW-1185">Reference proteome</keyword>
<dbReference type="Gene3D" id="3.40.50.150">
    <property type="entry name" value="Vaccinia Virus protein VP39"/>
    <property type="match status" value="1"/>
</dbReference>
<keyword evidence="1" id="KW-0808">Transferase</keyword>
<dbReference type="Proteomes" id="UP000694545">
    <property type="component" value="Unplaced"/>
</dbReference>
<organism evidence="3 4">
    <name type="scientific">Varanus komodoensis</name>
    <name type="common">Komodo dragon</name>
    <dbReference type="NCBI Taxonomy" id="61221"/>
    <lineage>
        <taxon>Eukaryota</taxon>
        <taxon>Metazoa</taxon>
        <taxon>Chordata</taxon>
        <taxon>Craniata</taxon>
        <taxon>Vertebrata</taxon>
        <taxon>Euteleostomi</taxon>
        <taxon>Lepidosauria</taxon>
        <taxon>Squamata</taxon>
        <taxon>Bifurcata</taxon>
        <taxon>Unidentata</taxon>
        <taxon>Episquamata</taxon>
        <taxon>Toxicofera</taxon>
        <taxon>Anguimorpha</taxon>
        <taxon>Paleoanguimorpha</taxon>
        <taxon>Varanoidea</taxon>
        <taxon>Varanidae</taxon>
        <taxon>Varanus</taxon>
    </lineage>
</organism>
<evidence type="ECO:0000256" key="1">
    <source>
        <dbReference type="ARBA" id="ARBA00022603"/>
    </source>
</evidence>
<keyword evidence="1" id="KW-0489">Methyltransferase</keyword>
<evidence type="ECO:0000256" key="2">
    <source>
        <dbReference type="ARBA" id="ARBA00022691"/>
    </source>
</evidence>
<name>A0A8D2J6N9_VARKO</name>
<reference evidence="3" key="2">
    <citation type="submission" date="2025-09" db="UniProtKB">
        <authorList>
            <consortium name="Ensembl"/>
        </authorList>
    </citation>
    <scope>IDENTIFICATION</scope>
</reference>
<dbReference type="OMA" id="MEEPEQW"/>
<keyword evidence="2" id="KW-0949">S-adenosyl-L-methionine</keyword>
<proteinExistence type="predicted"/>
<dbReference type="InterPro" id="IPR019410">
    <property type="entry name" value="Methyltransf_16"/>
</dbReference>
<dbReference type="Ensembl" id="ENSVKKT00000009530.1">
    <property type="protein sequence ID" value="ENSVKKP00000009297.1"/>
    <property type="gene ID" value="ENSVKKG00000006585.1"/>
</dbReference>
<evidence type="ECO:0000313" key="3">
    <source>
        <dbReference type="Ensembl" id="ENSVKKP00000009297.1"/>
    </source>
</evidence>
<sequence>EWNTKQNSMEEPEQWQNISFVRQHPGSTLFPLADVTVTDLEEVQDLLKMNIENNQHLITGSIQAKGNRSSRLPPCAGFHTDGRLHLL</sequence>
<evidence type="ECO:0000313" key="4">
    <source>
        <dbReference type="Proteomes" id="UP000694545"/>
    </source>
</evidence>
<dbReference type="AlphaFoldDB" id="A0A8D2J6N9"/>